<dbReference type="InterPro" id="IPR007197">
    <property type="entry name" value="rSAM"/>
</dbReference>
<keyword evidence="4" id="KW-0479">Metal-binding</keyword>
<dbReference type="NCBIfam" id="TIGR04085">
    <property type="entry name" value="rSAM_more_4Fe4S"/>
    <property type="match status" value="1"/>
</dbReference>
<accession>A0A178IFZ4</accession>
<evidence type="ECO:0000256" key="6">
    <source>
        <dbReference type="ARBA" id="ARBA00023014"/>
    </source>
</evidence>
<dbReference type="Pfam" id="PF04055">
    <property type="entry name" value="Radical_SAM"/>
    <property type="match status" value="1"/>
</dbReference>
<dbReference type="NCBIfam" id="TIGR03942">
    <property type="entry name" value="sulfatase_rSAM"/>
    <property type="match status" value="1"/>
</dbReference>
<dbReference type="GO" id="GO:0046872">
    <property type="term" value="F:metal ion binding"/>
    <property type="evidence" value="ECO:0007669"/>
    <property type="project" value="UniProtKB-KW"/>
</dbReference>
<dbReference type="SFLD" id="SFLDG01067">
    <property type="entry name" value="SPASM/twitch_domain_containing"/>
    <property type="match status" value="1"/>
</dbReference>
<comment type="similarity">
    <text evidence="7">Belongs to the radical SAM superfamily. Anaerobic sulfatase-maturating enzyme family.</text>
</comment>
<dbReference type="SFLD" id="SFLDF00285">
    <property type="entry name" value="anaerobic_Ser-type_sulfatase-m"/>
    <property type="match status" value="1"/>
</dbReference>
<organism evidence="9 10">
    <name type="scientific">Termitidicoccus mucosus</name>
    <dbReference type="NCBI Taxonomy" id="1184151"/>
    <lineage>
        <taxon>Bacteria</taxon>
        <taxon>Pseudomonadati</taxon>
        <taxon>Verrucomicrobiota</taxon>
        <taxon>Opitutia</taxon>
        <taxon>Opitutales</taxon>
        <taxon>Opitutaceae</taxon>
        <taxon>Termitidicoccus</taxon>
    </lineage>
</organism>
<evidence type="ECO:0000259" key="8">
    <source>
        <dbReference type="PROSITE" id="PS51918"/>
    </source>
</evidence>
<dbReference type="EMBL" id="LRRQ01000153">
    <property type="protein sequence ID" value="OAM87946.1"/>
    <property type="molecule type" value="Genomic_DNA"/>
</dbReference>
<dbReference type="CDD" id="cd01335">
    <property type="entry name" value="Radical_SAM"/>
    <property type="match status" value="1"/>
</dbReference>
<protein>
    <submittedName>
        <fullName evidence="9">Anaerobic sulfatase maturase</fullName>
    </submittedName>
</protein>
<dbReference type="RefSeq" id="WP_068772068.1">
    <property type="nucleotide sequence ID" value="NZ_CP109796.1"/>
</dbReference>
<dbReference type="GO" id="GO:0016491">
    <property type="term" value="F:oxidoreductase activity"/>
    <property type="evidence" value="ECO:0007669"/>
    <property type="project" value="InterPro"/>
</dbReference>
<dbReference type="GO" id="GO:0051539">
    <property type="term" value="F:4 iron, 4 sulfur cluster binding"/>
    <property type="evidence" value="ECO:0007669"/>
    <property type="project" value="UniProtKB-KW"/>
</dbReference>
<dbReference type="CDD" id="cd21120">
    <property type="entry name" value="SPASM_anSME"/>
    <property type="match status" value="1"/>
</dbReference>
<evidence type="ECO:0000256" key="5">
    <source>
        <dbReference type="ARBA" id="ARBA00023004"/>
    </source>
</evidence>
<dbReference type="Gene3D" id="3.20.20.70">
    <property type="entry name" value="Aldolase class I"/>
    <property type="match status" value="1"/>
</dbReference>
<dbReference type="SUPFAM" id="SSF102114">
    <property type="entry name" value="Radical SAM enzymes"/>
    <property type="match status" value="1"/>
</dbReference>
<dbReference type="PROSITE" id="PS51918">
    <property type="entry name" value="RADICAL_SAM"/>
    <property type="match status" value="1"/>
</dbReference>
<evidence type="ECO:0000256" key="4">
    <source>
        <dbReference type="ARBA" id="ARBA00022723"/>
    </source>
</evidence>
<dbReference type="SFLD" id="SFLDG01386">
    <property type="entry name" value="main_SPASM_domain-containing"/>
    <property type="match status" value="1"/>
</dbReference>
<evidence type="ECO:0000256" key="7">
    <source>
        <dbReference type="ARBA" id="ARBA00023601"/>
    </source>
</evidence>
<dbReference type="STRING" id="1184151.AW736_19880"/>
<dbReference type="Proteomes" id="UP000078486">
    <property type="component" value="Unassembled WGS sequence"/>
</dbReference>
<dbReference type="NCBIfam" id="NF010308">
    <property type="entry name" value="PRK13745.1"/>
    <property type="match status" value="1"/>
</dbReference>
<keyword evidence="2" id="KW-0004">4Fe-4S</keyword>
<dbReference type="OrthoDB" id="9808591at2"/>
<dbReference type="PANTHER" id="PTHR43273:SF3">
    <property type="entry name" value="ANAEROBIC SULFATASE-MATURATING ENZYME HOMOLOG ASLB-RELATED"/>
    <property type="match status" value="1"/>
</dbReference>
<sequence length="425" mass="47563">MPPPPTTIARQPFHGMTKPIGSVCNLDCTYCFYLEKARLYEGQGGRRMSREVLVAYVRDYIASQPGREVHFAWQGGEPTLAGLDFFREAVELQKRFGVGRVIHNAFQTNGTLLDDEWGGFLAKNNFLVGISVDGPRDIHDGYRVDKGQKPTFDRVMNGVDVLKRHKVEFNTLTTVHKKNSRRGVDVYRFLREIGSGYIQFIPIVERSAEATEAAASGLWLSPPPDHPDADEFDSQVTEWSVRPKDYGDFLCSIFDEWVQRDVGRFFVQQFDAALANWAGEPAGICVFSEKCGRAVAVEHNGDVYSCDHYVYPHYKLGNLLNTSMGAMIDSPGQQAFGDAKADSLPRYCRECAVRFACHGECPKHRFLTTPHGEPGLNYLCGAYKKFFTHIDSAMRTMSALLSAGQAPAAIMQIPRGQWLRAAKGR</sequence>
<keyword evidence="6" id="KW-0411">Iron-sulfur</keyword>
<gene>
    <name evidence="9" type="ORF">AW736_19880</name>
</gene>
<comment type="cofactor">
    <cofactor evidence="1">
        <name>[4Fe-4S] cluster</name>
        <dbReference type="ChEBI" id="CHEBI:49883"/>
    </cofactor>
</comment>
<dbReference type="InterPro" id="IPR023885">
    <property type="entry name" value="4Fe4S-binding_SPASM_dom"/>
</dbReference>
<dbReference type="PANTHER" id="PTHR43273">
    <property type="entry name" value="ANAEROBIC SULFATASE-MATURATING ENZYME HOMOLOG ASLB-RELATED"/>
    <property type="match status" value="1"/>
</dbReference>
<keyword evidence="5" id="KW-0408">Iron</keyword>
<evidence type="ECO:0000313" key="9">
    <source>
        <dbReference type="EMBL" id="OAM87946.1"/>
    </source>
</evidence>
<evidence type="ECO:0000256" key="2">
    <source>
        <dbReference type="ARBA" id="ARBA00022485"/>
    </source>
</evidence>
<evidence type="ECO:0000256" key="1">
    <source>
        <dbReference type="ARBA" id="ARBA00001966"/>
    </source>
</evidence>
<dbReference type="InterPro" id="IPR013785">
    <property type="entry name" value="Aldolase_TIM"/>
</dbReference>
<dbReference type="SFLD" id="SFLDG01072">
    <property type="entry name" value="dehydrogenase_like"/>
    <property type="match status" value="1"/>
</dbReference>
<name>A0A178IFZ4_9BACT</name>
<dbReference type="InterPro" id="IPR023867">
    <property type="entry name" value="Sulphatase_maturase_rSAM"/>
</dbReference>
<dbReference type="InterPro" id="IPR034491">
    <property type="entry name" value="Anaerob_Ser_sulfatase-maturase"/>
</dbReference>
<dbReference type="Pfam" id="PF13186">
    <property type="entry name" value="SPASM"/>
    <property type="match status" value="1"/>
</dbReference>
<comment type="caution">
    <text evidence="9">The sequence shown here is derived from an EMBL/GenBank/DDBJ whole genome shotgun (WGS) entry which is preliminary data.</text>
</comment>
<feature type="domain" description="Radical SAM core" evidence="8">
    <location>
        <begin position="7"/>
        <end position="242"/>
    </location>
</feature>
<evidence type="ECO:0000313" key="10">
    <source>
        <dbReference type="Proteomes" id="UP000078486"/>
    </source>
</evidence>
<reference evidence="9 10" key="1">
    <citation type="submission" date="2016-01" db="EMBL/GenBank/DDBJ databases">
        <title>High potential of lignocellulose degradation of a new Verrucomicrobia species.</title>
        <authorList>
            <person name="Wang Y."/>
            <person name="Shi Y."/>
            <person name="Qiu Z."/>
            <person name="Liu S."/>
            <person name="Yang H."/>
        </authorList>
    </citation>
    <scope>NUCLEOTIDE SEQUENCE [LARGE SCALE GENOMIC DNA]</scope>
    <source>
        <strain evidence="9 10">TSB47</strain>
    </source>
</reference>
<dbReference type="AlphaFoldDB" id="A0A178IFZ4"/>
<keyword evidence="10" id="KW-1185">Reference proteome</keyword>
<dbReference type="SFLD" id="SFLDG01384">
    <property type="entry name" value="thioether_bond_formation_requi"/>
    <property type="match status" value="1"/>
</dbReference>
<evidence type="ECO:0000256" key="3">
    <source>
        <dbReference type="ARBA" id="ARBA00022691"/>
    </source>
</evidence>
<keyword evidence="3" id="KW-0949">S-adenosyl-L-methionine</keyword>
<proteinExistence type="inferred from homology"/>
<dbReference type="InterPro" id="IPR058240">
    <property type="entry name" value="rSAM_sf"/>
</dbReference>
<dbReference type="InterPro" id="IPR047207">
    <property type="entry name" value="SPASM_anSME"/>
</dbReference>
<dbReference type="SFLD" id="SFLDS00029">
    <property type="entry name" value="Radical_SAM"/>
    <property type="match status" value="1"/>
</dbReference>